<dbReference type="InterPro" id="IPR029020">
    <property type="entry name" value="Ammonium/urea_transptr"/>
</dbReference>
<sequence length="886" mass="99906">MWSVLHRRQFAIISGLMQLLFIVLFALCVKYIDPLDDSRRVYSGTDYPLFQDVHLMIFVGFGFLMAFLKRYGFSAVSVNLLLSAFVIQFAMLLRGFLTLAFKETGQFSIGIPEMISAESSCAAVLITMGVLLGRLTPVQFLILAFFETAINVMVENYVFSYLHVNDSGRSLSVHTFGAYFGLAAALVGHKKNVMEMDEHGGIHHSDLFSMIGTLLLWVFFPSFNAAIQEPEDARHRAIMNTYLAMASGTVTTFMISSWVDNLGRFNMIHIQSSVLSGGVAIGSAANAVLHPYHAVIVGVVAAMLSVIGHAWISPRLERTFHIFDTCGVHNLHGMPGILAGLLSIGFAYFYEAESYGKTLYHIYPYWVGGELEGDRDNVSQAKFQAIGLGVILLSAILGGLATGLILKIKVWNQVDDPDFPHGEMNYYAPSDVNFLSKYYQITAQGVHPVSKCRPNCWPFLPALSMMGSSTFSFYSFSWARRRKRRLPIFRNVVYRSGPCGIYETDTKDIFTLFPKFIILKTIELQWGPTCSASFEWAQVGAVLCEECYADDELASETYFSTIESILATNNIAIKEHLKLRKGESSQNISNRIKIFQPSARVLLLFLGNNIDDYSEFMLGMQLNNYTTEEYTPVVVISRNSLDPNFPWQNDAAKAVLFDKTIIRQSYHKMGIPGYDVVLVDKTQSTTNYITSLGIVSANKRCPRLACLHFVLNSTASHLFELPKDVPLCGFHGEICDQTGVIYAIIIVVVIISFLIMLYAALRKCITNGKGRSISNPWLIPFNDLRFIDLTNTDGSHQMSLQSLQERLEERNHLRVLSRNKLLATVEQNYVLVDKFVVRDKIRYDKTDINILYQMRSHLQHDNLNNFMGLSFDRASHIYIVWFQCFR</sequence>
<dbReference type="GO" id="GO:0005886">
    <property type="term" value="C:plasma membrane"/>
    <property type="evidence" value="ECO:0007669"/>
    <property type="project" value="InterPro"/>
</dbReference>
<evidence type="ECO:0000256" key="6">
    <source>
        <dbReference type="SAM" id="Phobius"/>
    </source>
</evidence>
<organism evidence="9">
    <name type="scientific">Caenorhabditis brenneri</name>
    <name type="common">Nematode worm</name>
    <dbReference type="NCBI Taxonomy" id="135651"/>
    <lineage>
        <taxon>Eukaryota</taxon>
        <taxon>Metazoa</taxon>
        <taxon>Ecdysozoa</taxon>
        <taxon>Nematoda</taxon>
        <taxon>Chromadorea</taxon>
        <taxon>Rhabditida</taxon>
        <taxon>Rhabditina</taxon>
        <taxon>Rhabditomorpha</taxon>
        <taxon>Rhabditoidea</taxon>
        <taxon>Rhabditidae</taxon>
        <taxon>Peloderinae</taxon>
        <taxon>Caenorhabditis</taxon>
    </lineage>
</organism>
<dbReference type="PANTHER" id="PTHR11730">
    <property type="entry name" value="AMMONIUM TRANSPORTER"/>
    <property type="match status" value="1"/>
</dbReference>
<keyword evidence="9" id="KW-1185">Reference proteome</keyword>
<keyword evidence="4 6" id="KW-1133">Transmembrane helix</keyword>
<evidence type="ECO:0000256" key="3">
    <source>
        <dbReference type="ARBA" id="ARBA00022692"/>
    </source>
</evidence>
<comment type="similarity">
    <text evidence="2">Belongs to the ammonium transporter (TC 2.A.49) family. Rh subfamily.</text>
</comment>
<feature type="transmembrane region" description="Helical" evidence="6">
    <location>
        <begin position="207"/>
        <end position="227"/>
    </location>
</feature>
<dbReference type="GO" id="GO:0008519">
    <property type="term" value="F:ammonium channel activity"/>
    <property type="evidence" value="ECO:0007669"/>
    <property type="project" value="InterPro"/>
</dbReference>
<feature type="domain" description="Ammonium transporter AmtB-like" evidence="7">
    <location>
        <begin position="45"/>
        <end position="426"/>
    </location>
</feature>
<evidence type="ECO:0000256" key="4">
    <source>
        <dbReference type="ARBA" id="ARBA00022989"/>
    </source>
</evidence>
<proteinExistence type="inferred from homology"/>
<evidence type="ECO:0000313" key="8">
    <source>
        <dbReference type="EMBL" id="EGT60281.1"/>
    </source>
</evidence>
<comment type="subcellular location">
    <subcellularLocation>
        <location evidence="1">Membrane</location>
        <topology evidence="1">Multi-pass membrane protein</topology>
    </subcellularLocation>
</comment>
<feature type="transmembrane region" description="Helical" evidence="6">
    <location>
        <begin position="138"/>
        <end position="159"/>
    </location>
</feature>
<feature type="transmembrane region" description="Helical" evidence="6">
    <location>
        <begin position="265"/>
        <end position="285"/>
    </location>
</feature>
<dbReference type="PRINTS" id="PR00342">
    <property type="entry name" value="RHESUSRHD"/>
</dbReference>
<keyword evidence="3 6" id="KW-0812">Transmembrane</keyword>
<evidence type="ECO:0000259" key="7">
    <source>
        <dbReference type="Pfam" id="PF00909"/>
    </source>
</evidence>
<dbReference type="SUPFAM" id="SSF111352">
    <property type="entry name" value="Ammonium transporter"/>
    <property type="match status" value="1"/>
</dbReference>
<dbReference type="eggNOG" id="KOG3796">
    <property type="taxonomic scope" value="Eukaryota"/>
</dbReference>
<dbReference type="Pfam" id="PF00909">
    <property type="entry name" value="Ammonium_transp"/>
    <property type="match status" value="1"/>
</dbReference>
<dbReference type="Proteomes" id="UP000008068">
    <property type="component" value="Unassembled WGS sequence"/>
</dbReference>
<feature type="transmembrane region" description="Helical" evidence="6">
    <location>
        <begin position="292"/>
        <end position="312"/>
    </location>
</feature>
<reference evidence="9" key="1">
    <citation type="submission" date="2011-07" db="EMBL/GenBank/DDBJ databases">
        <authorList>
            <consortium name="Caenorhabditis brenneri Sequencing and Analysis Consortium"/>
            <person name="Wilson R.K."/>
        </authorList>
    </citation>
    <scope>NUCLEOTIDE SEQUENCE [LARGE SCALE GENOMIC DNA]</scope>
    <source>
        <strain evidence="9">PB2801</strain>
    </source>
</reference>
<name>G0NH23_CAEBE</name>
<feature type="transmembrane region" description="Helical" evidence="6">
    <location>
        <begin position="739"/>
        <end position="761"/>
    </location>
</feature>
<dbReference type="eggNOG" id="KOG1023">
    <property type="taxonomic scope" value="Eukaryota"/>
</dbReference>
<dbReference type="HOGENOM" id="CLU_325479_0_0_1"/>
<feature type="transmembrane region" description="Helical" evidence="6">
    <location>
        <begin position="239"/>
        <end position="259"/>
    </location>
</feature>
<dbReference type="InParanoid" id="G0NH23"/>
<evidence type="ECO:0000256" key="2">
    <source>
        <dbReference type="ARBA" id="ARBA00011036"/>
    </source>
</evidence>
<accession>G0NH23</accession>
<evidence type="ECO:0000256" key="5">
    <source>
        <dbReference type="ARBA" id="ARBA00023136"/>
    </source>
</evidence>
<protein>
    <recommendedName>
        <fullName evidence="7">Ammonium transporter AmtB-like domain-containing protein</fullName>
    </recommendedName>
</protein>
<feature type="transmembrane region" description="Helical" evidence="6">
    <location>
        <begin position="171"/>
        <end position="187"/>
    </location>
</feature>
<feature type="transmembrane region" description="Helical" evidence="6">
    <location>
        <begin position="332"/>
        <end position="350"/>
    </location>
</feature>
<dbReference type="FunFam" id="1.10.3430.10:FF:000021">
    <property type="entry name" value="RH (Rhesus) antigen Related"/>
    <property type="match status" value="1"/>
</dbReference>
<dbReference type="EMBL" id="GL379883">
    <property type="protein sequence ID" value="EGT60281.1"/>
    <property type="molecule type" value="Genomic_DNA"/>
</dbReference>
<dbReference type="InterPro" id="IPR002229">
    <property type="entry name" value="RhesusRHD"/>
</dbReference>
<feature type="transmembrane region" description="Helical" evidence="6">
    <location>
        <begin position="457"/>
        <end position="476"/>
    </location>
</feature>
<feature type="transmembrane region" description="Helical" evidence="6">
    <location>
        <begin position="385"/>
        <end position="406"/>
    </location>
</feature>
<evidence type="ECO:0000256" key="1">
    <source>
        <dbReference type="ARBA" id="ARBA00004141"/>
    </source>
</evidence>
<feature type="transmembrane region" description="Helical" evidence="6">
    <location>
        <begin position="80"/>
        <end position="101"/>
    </location>
</feature>
<keyword evidence="5 6" id="KW-0472">Membrane</keyword>
<dbReference type="Gene3D" id="3.40.50.2300">
    <property type="match status" value="1"/>
</dbReference>
<dbReference type="PANTHER" id="PTHR11730:SF114">
    <property type="entry name" value="AMMONIUM TRANSPORTER AMTB-LIKE DOMAIN-CONTAINING PROTEIN"/>
    <property type="match status" value="1"/>
</dbReference>
<dbReference type="OrthoDB" id="534912at2759"/>
<dbReference type="STRING" id="135651.G0NH23"/>
<dbReference type="AlphaFoldDB" id="G0NH23"/>
<feature type="transmembrane region" description="Helical" evidence="6">
    <location>
        <begin position="52"/>
        <end position="68"/>
    </location>
</feature>
<dbReference type="Gene3D" id="1.10.3430.10">
    <property type="entry name" value="Ammonium transporter AmtB like domains"/>
    <property type="match status" value="1"/>
</dbReference>
<feature type="transmembrane region" description="Helical" evidence="6">
    <location>
        <begin position="12"/>
        <end position="32"/>
    </location>
</feature>
<dbReference type="InterPro" id="IPR024041">
    <property type="entry name" value="NH4_transpt_AmtB-like_dom"/>
</dbReference>
<dbReference type="GO" id="GO:0097272">
    <property type="term" value="P:ammonium homeostasis"/>
    <property type="evidence" value="ECO:0007669"/>
    <property type="project" value="TreeGrafter"/>
</dbReference>
<gene>
    <name evidence="8" type="ORF">CAEBREN_32621</name>
</gene>
<evidence type="ECO:0000313" key="9">
    <source>
        <dbReference type="Proteomes" id="UP000008068"/>
    </source>
</evidence>